<reference evidence="1 2" key="1">
    <citation type="submission" date="2020-08" db="EMBL/GenBank/DDBJ databases">
        <title>Cohnella phylogeny.</title>
        <authorList>
            <person name="Dunlap C."/>
        </authorList>
    </citation>
    <scope>NUCLEOTIDE SEQUENCE [LARGE SCALE GENOMIC DNA]</scope>
    <source>
        <strain evidence="1 2">CBP 2801</strain>
    </source>
</reference>
<dbReference type="RefSeq" id="WP_185129559.1">
    <property type="nucleotide sequence ID" value="NZ_JACJVO010000016.1"/>
</dbReference>
<evidence type="ECO:0000313" key="1">
    <source>
        <dbReference type="EMBL" id="MBB6731886.1"/>
    </source>
</evidence>
<name>A0A7X0VVE0_9BACL</name>
<keyword evidence="2" id="KW-1185">Reference proteome</keyword>
<gene>
    <name evidence="1" type="ORF">H7C18_13275</name>
</gene>
<proteinExistence type="predicted"/>
<sequence length="540" mass="61116">MGRMDINGSPTVTMEINGFKGINNATQFSQIDIRQSPKMLNLLPGKVGGLRNRDGTRPLTFFPTPGLKRMGRLRKNQSTTIVAAANTTLYEYLSNSWTPAFMNVFLDSPDIDTVQFRDSSANEVLIITDGGGLKYYDGISVSLVPPAPNDPSPNPVNDLPNINTNNPPVGITTHNNRLVIWPNNKDIIFHSRPGYYDYFPANAFQRFVNDNDTIQTCISFGSSLLVFMRRCIGVLFGDGYLGTDQDWYQDFLDTTDGCVNGRSVQIVVFPNGEERVFYQTDKGVSAVYNVDTKSLDNSTRLATVSMTDTKIDWNALGITKAEWMGAVSYFYQGRYWLIYKQGTTYQGLVYDTTSNEWFPVNNIDANDFYGGTIDSDTSDDYLWFITEAGHLKRFQDFPAIGVANYDYQDINLLTGTPVQWEWYSKLMNPQITGFDHFWDILMIEAQQFEYDSVINVEVNTFNDRFTQLRAVKTEIMIVNVSVIGQAQIGNDNLTDIINNAKRIRAFVKGQYAQVRLWNDDGMPAEVFDIRFEVRPQTAYG</sequence>
<evidence type="ECO:0000313" key="2">
    <source>
        <dbReference type="Proteomes" id="UP000564644"/>
    </source>
</evidence>
<dbReference type="Proteomes" id="UP000564644">
    <property type="component" value="Unassembled WGS sequence"/>
</dbReference>
<dbReference type="EMBL" id="JACJVO010000016">
    <property type="protein sequence ID" value="MBB6731886.1"/>
    <property type="molecule type" value="Genomic_DNA"/>
</dbReference>
<protein>
    <submittedName>
        <fullName evidence="1">Uncharacterized protein</fullName>
    </submittedName>
</protein>
<comment type="caution">
    <text evidence="1">The sequence shown here is derived from an EMBL/GenBank/DDBJ whole genome shotgun (WGS) entry which is preliminary data.</text>
</comment>
<dbReference type="AlphaFoldDB" id="A0A7X0VVE0"/>
<organism evidence="1 2">
    <name type="scientific">Cohnella zeiphila</name>
    <dbReference type="NCBI Taxonomy" id="2761120"/>
    <lineage>
        <taxon>Bacteria</taxon>
        <taxon>Bacillati</taxon>
        <taxon>Bacillota</taxon>
        <taxon>Bacilli</taxon>
        <taxon>Bacillales</taxon>
        <taxon>Paenibacillaceae</taxon>
        <taxon>Cohnella</taxon>
    </lineage>
</organism>
<accession>A0A7X0VVE0</accession>